<evidence type="ECO:0000256" key="2">
    <source>
        <dbReference type="SAM" id="MobiDB-lite"/>
    </source>
</evidence>
<dbReference type="InterPro" id="IPR011049">
    <property type="entry name" value="Serralysin-like_metalloprot_C"/>
</dbReference>
<feature type="compositionally biased region" description="Low complexity" evidence="2">
    <location>
        <begin position="336"/>
        <end position="348"/>
    </location>
</feature>
<keyword evidence="4" id="KW-1185">Reference proteome</keyword>
<organism evidence="3 4">
    <name type="scientific">Legionella rubrilucens</name>
    <dbReference type="NCBI Taxonomy" id="458"/>
    <lineage>
        <taxon>Bacteria</taxon>
        <taxon>Pseudomonadati</taxon>
        <taxon>Pseudomonadota</taxon>
        <taxon>Gammaproteobacteria</taxon>
        <taxon>Legionellales</taxon>
        <taxon>Legionellaceae</taxon>
        <taxon>Legionella</taxon>
    </lineage>
</organism>
<dbReference type="PRINTS" id="PR00313">
    <property type="entry name" value="CABNDNGRPT"/>
</dbReference>
<dbReference type="Gene3D" id="2.150.10.10">
    <property type="entry name" value="Serralysin-like metalloprotease, C-terminal"/>
    <property type="match status" value="1"/>
</dbReference>
<feature type="compositionally biased region" description="Gly residues" evidence="2">
    <location>
        <begin position="349"/>
        <end position="385"/>
    </location>
</feature>
<dbReference type="InterPro" id="IPR018511">
    <property type="entry name" value="Hemolysin-typ_Ca-bd_CS"/>
</dbReference>
<dbReference type="Gene3D" id="2.60.40.2810">
    <property type="match status" value="2"/>
</dbReference>
<evidence type="ECO:0000313" key="3">
    <source>
        <dbReference type="EMBL" id="KTD52369.1"/>
    </source>
</evidence>
<dbReference type="Pfam" id="PF00353">
    <property type="entry name" value="HemolysinCabind"/>
    <property type="match status" value="1"/>
</dbReference>
<gene>
    <name evidence="3" type="primary">prtC</name>
    <name evidence="3" type="ORF">Lrub_0001</name>
</gene>
<dbReference type="PROSITE" id="PS00330">
    <property type="entry name" value="HEMOLYSIN_CALCIUM"/>
    <property type="match status" value="1"/>
</dbReference>
<dbReference type="EMBL" id="LNYT01000001">
    <property type="protein sequence ID" value="KTD52369.1"/>
    <property type="molecule type" value="Genomic_DNA"/>
</dbReference>
<dbReference type="Proteomes" id="UP000054608">
    <property type="component" value="Unassembled WGS sequence"/>
</dbReference>
<keyword evidence="1" id="KW-0106">Calcium</keyword>
<reference evidence="3 4" key="1">
    <citation type="submission" date="2015-11" db="EMBL/GenBank/DDBJ databases">
        <title>Genomic analysis of 38 Legionella species identifies large and diverse effector repertoires.</title>
        <authorList>
            <person name="Burstein D."/>
            <person name="Amaro F."/>
            <person name="Zusman T."/>
            <person name="Lifshitz Z."/>
            <person name="Cohen O."/>
            <person name="Gilbert J.A."/>
            <person name="Pupko T."/>
            <person name="Shuman H.A."/>
            <person name="Segal G."/>
        </authorList>
    </citation>
    <scope>NUCLEOTIDE SEQUENCE [LARGE SCALE GENOMIC DNA]</scope>
    <source>
        <strain evidence="3 4">WA-270A-C2</strain>
    </source>
</reference>
<dbReference type="SUPFAM" id="SSF51120">
    <property type="entry name" value="beta-Roll"/>
    <property type="match status" value="1"/>
</dbReference>
<dbReference type="InterPro" id="IPR001343">
    <property type="entry name" value="Hemolysn_Ca-bd"/>
</dbReference>
<dbReference type="GO" id="GO:0016787">
    <property type="term" value="F:hydrolase activity"/>
    <property type="evidence" value="ECO:0007669"/>
    <property type="project" value="UniProtKB-KW"/>
</dbReference>
<protein>
    <submittedName>
        <fullName evidence="3">Serralysin C</fullName>
        <ecNumber evidence="3">3.4.24.40</ecNumber>
    </submittedName>
</protein>
<dbReference type="GO" id="GO:0005509">
    <property type="term" value="F:calcium ion binding"/>
    <property type="evidence" value="ECO:0007669"/>
    <property type="project" value="InterPro"/>
</dbReference>
<evidence type="ECO:0000256" key="1">
    <source>
        <dbReference type="ARBA" id="ARBA00022837"/>
    </source>
</evidence>
<comment type="caution">
    <text evidence="3">The sequence shown here is derived from an EMBL/GenBank/DDBJ whole genome shotgun (WGS) entry which is preliminary data.</text>
</comment>
<dbReference type="AlphaFoldDB" id="A0A0W0Y5W0"/>
<keyword evidence="3" id="KW-0378">Hydrolase</keyword>
<proteinExistence type="predicted"/>
<dbReference type="Pfam" id="PF17963">
    <property type="entry name" value="Big_9"/>
    <property type="match status" value="2"/>
</dbReference>
<sequence length="436" mass="43324">MAIKIGSKAVNVLNGGAGNDFLFCFFGTNTLNGGAGNDSLFGGSGKDTLRGGAGSDRVYAGSGNDTIIHDVAHDQGKYDIYDGGRGIDTLILEVSQSFLARADVQTALNALTSKALPAGTQFSFGGYVPGWNLTIKGIEKLVIKIKGVPVSPNIAINDVINTQEDTPFVIPAAQLLANDKGGNTILSIDYTGPGNLSFTNGVITYVPVNNYHGMDTFKYTIANGLGGRSVATVTLHVNSVNDDPIAVDDGFSTNGELVLATEDLLTNDTDADGDSLSITDITGGNGTLEILRDATGVITGVKYIPTPSFSGQTTLTYTLTDGHAEAQGTILINVTSSNNGHGNGDDNSGSGGNDDNGSGPGNGGNNGSGDNGSAPGGGINNGSGNDGSTPADGGASTGTGGDGSTTAGSGVSTGSDGSTTAGSGVSTGSDGSTTAG</sequence>
<feature type="compositionally biased region" description="Low complexity" evidence="2">
    <location>
        <begin position="404"/>
        <end position="436"/>
    </location>
</feature>
<dbReference type="EC" id="3.4.24.40" evidence="3"/>
<feature type="region of interest" description="Disordered" evidence="2">
    <location>
        <begin position="334"/>
        <end position="436"/>
    </location>
</feature>
<dbReference type="STRING" id="458.Lrub_0001"/>
<dbReference type="NCBIfam" id="NF012211">
    <property type="entry name" value="tand_rpt_95"/>
    <property type="match status" value="2"/>
</dbReference>
<feature type="non-terminal residue" evidence="3">
    <location>
        <position position="436"/>
    </location>
</feature>
<evidence type="ECO:0000313" key="4">
    <source>
        <dbReference type="Proteomes" id="UP000054608"/>
    </source>
</evidence>
<name>A0A0W0Y5W0_9GAMM</name>
<accession>A0A0W0Y5W0</accession>